<evidence type="ECO:0000313" key="5">
    <source>
        <dbReference type="Proteomes" id="UP001642484"/>
    </source>
</evidence>
<comment type="caution">
    <text evidence="4">The sequence shown here is derived from an EMBL/GenBank/DDBJ whole genome shotgun (WGS) entry which is preliminary data.</text>
</comment>
<dbReference type="Gene3D" id="1.25.40.20">
    <property type="entry name" value="Ankyrin repeat-containing domain"/>
    <property type="match status" value="4"/>
</dbReference>
<dbReference type="Pfam" id="PF13637">
    <property type="entry name" value="Ank_4"/>
    <property type="match status" value="1"/>
</dbReference>
<dbReference type="PROSITE" id="PS51257">
    <property type="entry name" value="PROKAR_LIPOPROTEIN"/>
    <property type="match status" value="1"/>
</dbReference>
<feature type="repeat" description="ANK" evidence="3">
    <location>
        <begin position="369"/>
        <end position="395"/>
    </location>
</feature>
<feature type="repeat" description="ANK" evidence="3">
    <location>
        <begin position="336"/>
        <end position="368"/>
    </location>
</feature>
<protein>
    <recommendedName>
        <fullName evidence="6">Ankyrin repeat domain-containing protein 17</fullName>
    </recommendedName>
</protein>
<feature type="repeat" description="ANK" evidence="3">
    <location>
        <begin position="303"/>
        <end position="335"/>
    </location>
</feature>
<dbReference type="Pfam" id="PF12796">
    <property type="entry name" value="Ank_2"/>
    <property type="match status" value="1"/>
</dbReference>
<dbReference type="InterPro" id="IPR036770">
    <property type="entry name" value="Ankyrin_rpt-contain_sf"/>
</dbReference>
<dbReference type="PRINTS" id="PR01415">
    <property type="entry name" value="ANKYRIN"/>
</dbReference>
<gene>
    <name evidence="4" type="ORF">CCMP2556_LOCUS34958</name>
</gene>
<feature type="repeat" description="ANK" evidence="3">
    <location>
        <begin position="270"/>
        <end position="302"/>
    </location>
</feature>
<keyword evidence="1" id="KW-0677">Repeat</keyword>
<dbReference type="SMART" id="SM00248">
    <property type="entry name" value="ANK"/>
    <property type="match status" value="6"/>
</dbReference>
<name>A0ABP0P5Z4_9DINO</name>
<sequence length="395" mass="43196">MAESLWKNRALIPVADHVGVPSFVMSCSYMFMMQRDSRCMNRHTSLTCGILAIASFSMEVTSLSGTRIAELDQHELDRMVDSGHGRIADLKQLLATQLGYSRFRQRIFSEDAELQDDMPLRPIPSVQLVLLDFSSLNDITEDALFLACFENEAGEVESLLQSPLDPNRCTCNFNSESREMPEELEHSRTDLAFLLDPEAQQYEWDILTEAAYLGHLEVLQLLLEAANDKDASKAGRGRDYGLLAASYKGHWKVVRLLLEAGVDRNTRTFIGATALMVAAENGHVEVVRLLLGAGADKDAARKDGTTALHMAAEDGELEVVRLLLEAGADKDATKKGGATALLMAAYYGRVEVVRLLLEAGADKDAARTDGATSLLVASENGNLEVIRLLLAAGAH</sequence>
<evidence type="ECO:0000256" key="2">
    <source>
        <dbReference type="ARBA" id="ARBA00023043"/>
    </source>
</evidence>
<dbReference type="Proteomes" id="UP001642484">
    <property type="component" value="Unassembled WGS sequence"/>
</dbReference>
<dbReference type="EMBL" id="CAXAMN010022584">
    <property type="protein sequence ID" value="CAK9071033.1"/>
    <property type="molecule type" value="Genomic_DNA"/>
</dbReference>
<dbReference type="PROSITE" id="PS50088">
    <property type="entry name" value="ANK_REPEAT"/>
    <property type="match status" value="4"/>
</dbReference>
<proteinExistence type="predicted"/>
<dbReference type="CDD" id="cd17039">
    <property type="entry name" value="Ubl_ubiquitin_like"/>
    <property type="match status" value="1"/>
</dbReference>
<evidence type="ECO:0000256" key="3">
    <source>
        <dbReference type="PROSITE-ProRule" id="PRU00023"/>
    </source>
</evidence>
<dbReference type="InterPro" id="IPR002110">
    <property type="entry name" value="Ankyrin_rpt"/>
</dbReference>
<dbReference type="InterPro" id="IPR050745">
    <property type="entry name" value="Multifunctional_regulatory"/>
</dbReference>
<evidence type="ECO:0000256" key="1">
    <source>
        <dbReference type="ARBA" id="ARBA00022737"/>
    </source>
</evidence>
<evidence type="ECO:0000313" key="4">
    <source>
        <dbReference type="EMBL" id="CAK9071033.1"/>
    </source>
</evidence>
<evidence type="ECO:0008006" key="6">
    <source>
        <dbReference type="Google" id="ProtNLM"/>
    </source>
</evidence>
<accession>A0ABP0P5Z4</accession>
<dbReference type="PANTHER" id="PTHR24189:SF50">
    <property type="entry name" value="ANKYRIN REPEAT AND SOCS BOX PROTEIN 2"/>
    <property type="match status" value="1"/>
</dbReference>
<dbReference type="PROSITE" id="PS50297">
    <property type="entry name" value="ANK_REP_REGION"/>
    <property type="match status" value="4"/>
</dbReference>
<keyword evidence="2 3" id="KW-0040">ANK repeat</keyword>
<keyword evidence="5" id="KW-1185">Reference proteome</keyword>
<dbReference type="PANTHER" id="PTHR24189">
    <property type="entry name" value="MYOTROPHIN"/>
    <property type="match status" value="1"/>
</dbReference>
<organism evidence="4 5">
    <name type="scientific">Durusdinium trenchii</name>
    <dbReference type="NCBI Taxonomy" id="1381693"/>
    <lineage>
        <taxon>Eukaryota</taxon>
        <taxon>Sar</taxon>
        <taxon>Alveolata</taxon>
        <taxon>Dinophyceae</taxon>
        <taxon>Suessiales</taxon>
        <taxon>Symbiodiniaceae</taxon>
        <taxon>Durusdinium</taxon>
    </lineage>
</organism>
<reference evidence="4 5" key="1">
    <citation type="submission" date="2024-02" db="EMBL/GenBank/DDBJ databases">
        <authorList>
            <person name="Chen Y."/>
            <person name="Shah S."/>
            <person name="Dougan E. K."/>
            <person name="Thang M."/>
            <person name="Chan C."/>
        </authorList>
    </citation>
    <scope>NUCLEOTIDE SEQUENCE [LARGE SCALE GENOMIC DNA]</scope>
</reference>
<dbReference type="SUPFAM" id="SSF48403">
    <property type="entry name" value="Ankyrin repeat"/>
    <property type="match status" value="1"/>
</dbReference>